<dbReference type="EMBL" id="UOEI01000484">
    <property type="protein sequence ID" value="VAW06663.1"/>
    <property type="molecule type" value="Genomic_DNA"/>
</dbReference>
<evidence type="ECO:0000259" key="2">
    <source>
        <dbReference type="Pfam" id="PF03061"/>
    </source>
</evidence>
<name>A0A3B0SRD0_9ZZZZ</name>
<keyword evidence="1" id="KW-0378">Hydrolase</keyword>
<dbReference type="SUPFAM" id="SSF54637">
    <property type="entry name" value="Thioesterase/thiol ester dehydrase-isomerase"/>
    <property type="match status" value="1"/>
</dbReference>
<dbReference type="InterPro" id="IPR029069">
    <property type="entry name" value="HotDog_dom_sf"/>
</dbReference>
<organism evidence="3">
    <name type="scientific">hydrothermal vent metagenome</name>
    <dbReference type="NCBI Taxonomy" id="652676"/>
    <lineage>
        <taxon>unclassified sequences</taxon>
        <taxon>metagenomes</taxon>
        <taxon>ecological metagenomes</taxon>
    </lineage>
</organism>
<dbReference type="PANTHER" id="PTHR42856:SF1">
    <property type="entry name" value="ACYL-COENZYME A THIOESTERASE PAAI"/>
    <property type="match status" value="1"/>
</dbReference>
<feature type="domain" description="Thioesterase" evidence="2">
    <location>
        <begin position="47"/>
        <end position="119"/>
    </location>
</feature>
<dbReference type="AlphaFoldDB" id="A0A3B0SRD0"/>
<accession>A0A3B0SRD0</accession>
<dbReference type="InterPro" id="IPR003736">
    <property type="entry name" value="PAAI_dom"/>
</dbReference>
<proteinExistence type="predicted"/>
<evidence type="ECO:0000313" key="3">
    <source>
        <dbReference type="EMBL" id="VAW06663.1"/>
    </source>
</evidence>
<dbReference type="Pfam" id="PF03061">
    <property type="entry name" value="4HBT"/>
    <property type="match status" value="1"/>
</dbReference>
<sequence>MTSREQNIRQAFEGDPYANAQGFRITEVTETEITVSLIVRDDQINFHGGTHGGVLFSLADCAFSLASNAHGDPAVAIDTHLAITSPSGAGDELTATAREMTLGRSLATYRVDVARGDGRIVGLFTGTVFVRSAGG</sequence>
<protein>
    <recommendedName>
        <fullName evidence="2">Thioesterase domain-containing protein</fullName>
    </recommendedName>
</protein>
<dbReference type="Gene3D" id="3.10.129.10">
    <property type="entry name" value="Hotdog Thioesterase"/>
    <property type="match status" value="1"/>
</dbReference>
<dbReference type="GO" id="GO:0016289">
    <property type="term" value="F:acyl-CoA hydrolase activity"/>
    <property type="evidence" value="ECO:0007669"/>
    <property type="project" value="TreeGrafter"/>
</dbReference>
<dbReference type="CDD" id="cd03443">
    <property type="entry name" value="PaaI_thioesterase"/>
    <property type="match status" value="1"/>
</dbReference>
<dbReference type="InterPro" id="IPR006683">
    <property type="entry name" value="Thioestr_dom"/>
</dbReference>
<reference evidence="3" key="1">
    <citation type="submission" date="2018-06" db="EMBL/GenBank/DDBJ databases">
        <authorList>
            <person name="Zhirakovskaya E."/>
        </authorList>
    </citation>
    <scope>NUCLEOTIDE SEQUENCE</scope>
</reference>
<dbReference type="PANTHER" id="PTHR42856">
    <property type="entry name" value="ACYL-COENZYME A THIOESTERASE PAAI"/>
    <property type="match status" value="1"/>
</dbReference>
<evidence type="ECO:0000256" key="1">
    <source>
        <dbReference type="ARBA" id="ARBA00022801"/>
    </source>
</evidence>
<gene>
    <name evidence="3" type="ORF">MNBD_ACTINO01-1066</name>
</gene>
<dbReference type="NCBIfam" id="TIGR00369">
    <property type="entry name" value="unchar_dom_1"/>
    <property type="match status" value="1"/>
</dbReference>
<dbReference type="InterPro" id="IPR052723">
    <property type="entry name" value="Acyl-CoA_thioesterase_PaaI"/>
</dbReference>